<dbReference type="AlphaFoldDB" id="A0A183SYD3"/>
<evidence type="ECO:0000256" key="4">
    <source>
        <dbReference type="ARBA" id="ARBA00023015"/>
    </source>
</evidence>
<dbReference type="GO" id="GO:0000122">
    <property type="term" value="P:negative regulation of transcription by RNA polymerase II"/>
    <property type="evidence" value="ECO:0007669"/>
    <property type="project" value="TreeGrafter"/>
</dbReference>
<dbReference type="GO" id="GO:0030154">
    <property type="term" value="P:cell differentiation"/>
    <property type="evidence" value="ECO:0007669"/>
    <property type="project" value="TreeGrafter"/>
</dbReference>
<dbReference type="SMART" id="SM00399">
    <property type="entry name" value="ZnF_C4"/>
    <property type="match status" value="1"/>
</dbReference>
<keyword evidence="2" id="KW-0863">Zinc-finger</keyword>
<evidence type="ECO:0000256" key="9">
    <source>
        <dbReference type="SAM" id="MobiDB-lite"/>
    </source>
</evidence>
<dbReference type="PANTHER" id="PTHR24082:SF283">
    <property type="entry name" value="NUCLEAR HORMONE RECEPTOR HR96"/>
    <property type="match status" value="1"/>
</dbReference>
<keyword evidence="5" id="KW-0238">DNA-binding</keyword>
<dbReference type="SUPFAM" id="SSF57716">
    <property type="entry name" value="Glucocorticoid receptor-like (DNA-binding domain)"/>
    <property type="match status" value="1"/>
</dbReference>
<evidence type="ECO:0000313" key="11">
    <source>
        <dbReference type="EMBL" id="VDL95616.1"/>
    </source>
</evidence>
<keyword evidence="7" id="KW-0675">Receptor</keyword>
<evidence type="ECO:0000256" key="6">
    <source>
        <dbReference type="ARBA" id="ARBA00023163"/>
    </source>
</evidence>
<evidence type="ECO:0000256" key="1">
    <source>
        <dbReference type="ARBA" id="ARBA00022723"/>
    </source>
</evidence>
<dbReference type="Proteomes" id="UP000275846">
    <property type="component" value="Unassembled WGS sequence"/>
</dbReference>
<keyword evidence="12" id="KW-1185">Reference proteome</keyword>
<sequence>MFDRVVLLSDEVYHCPMKMRAIYLDRYPHNVKMTETSFIRVEVSEVSDLADWPTKSQAATAPSECGLYGTPNPWDLSQAWWYGQGRLQPRQPPALSPSSGLLDSAQSTACSGFQSSVHPELHIPPAMHHEDPERRVLPQHHHQQQANFQVVNGRFGYPNASMTAAVPYYVGGDGVPWPREAPGDGFPPAAPFTFNHLPPAALSCSSSSSSSSSSSFSAYSSHQTLGSGLVKRKSKRSPVSKLMNLKSSPRTNRVAAPSAAAAAAAAAASVLTTVIRDCASAGSHSSLSAGNPSSIGGDDVSPGDSNEAAKKCKVCGDRAVNHNFGQLTCESCKAFFRRNAHKVSLLLPSRLLVSFAQSFTRRDWFLENSVLLP</sequence>
<proteinExistence type="predicted"/>
<dbReference type="InterPro" id="IPR050234">
    <property type="entry name" value="Nuclear_hormone_rcpt_NR1"/>
</dbReference>
<dbReference type="GO" id="GO:0008270">
    <property type="term" value="F:zinc ion binding"/>
    <property type="evidence" value="ECO:0007669"/>
    <property type="project" value="UniProtKB-KW"/>
</dbReference>
<dbReference type="OrthoDB" id="6352325at2759"/>
<dbReference type="PROSITE" id="PS51030">
    <property type="entry name" value="NUCLEAR_REC_DBD_2"/>
    <property type="match status" value="1"/>
</dbReference>
<dbReference type="GO" id="GO:0000978">
    <property type="term" value="F:RNA polymerase II cis-regulatory region sequence-specific DNA binding"/>
    <property type="evidence" value="ECO:0007669"/>
    <property type="project" value="TreeGrafter"/>
</dbReference>
<dbReference type="PRINTS" id="PR00047">
    <property type="entry name" value="STROIDFINGER"/>
</dbReference>
<evidence type="ECO:0000259" key="10">
    <source>
        <dbReference type="PROSITE" id="PS51030"/>
    </source>
</evidence>
<organism evidence="13">
    <name type="scientific">Schistocephalus solidus</name>
    <name type="common">Tapeworm</name>
    <dbReference type="NCBI Taxonomy" id="70667"/>
    <lineage>
        <taxon>Eukaryota</taxon>
        <taxon>Metazoa</taxon>
        <taxon>Spiralia</taxon>
        <taxon>Lophotrochozoa</taxon>
        <taxon>Platyhelminthes</taxon>
        <taxon>Cestoda</taxon>
        <taxon>Eucestoda</taxon>
        <taxon>Diphyllobothriidea</taxon>
        <taxon>Diphyllobothriidae</taxon>
        <taxon>Schistocephalus</taxon>
    </lineage>
</organism>
<dbReference type="STRING" id="70667.A0A183SYD3"/>
<dbReference type="GO" id="GO:0045944">
    <property type="term" value="P:positive regulation of transcription by RNA polymerase II"/>
    <property type="evidence" value="ECO:0007669"/>
    <property type="project" value="TreeGrafter"/>
</dbReference>
<evidence type="ECO:0000256" key="8">
    <source>
        <dbReference type="ARBA" id="ARBA00023242"/>
    </source>
</evidence>
<dbReference type="GO" id="GO:0004879">
    <property type="term" value="F:nuclear receptor activity"/>
    <property type="evidence" value="ECO:0007669"/>
    <property type="project" value="TreeGrafter"/>
</dbReference>
<name>A0A183SYD3_SCHSO</name>
<accession>A0A183SYD3</accession>
<dbReference type="WBParaSite" id="SSLN_0000958001-mRNA-1">
    <property type="protein sequence ID" value="SSLN_0000958001-mRNA-1"/>
    <property type="gene ID" value="SSLN_0000958001"/>
</dbReference>
<gene>
    <name evidence="11" type="ORF">SSLN_LOCUS9231</name>
</gene>
<keyword evidence="6" id="KW-0804">Transcription</keyword>
<keyword evidence="4" id="KW-0805">Transcription regulation</keyword>
<dbReference type="InterPro" id="IPR001628">
    <property type="entry name" value="Znf_hrmn_rcpt"/>
</dbReference>
<protein>
    <submittedName>
        <fullName evidence="13">Nuclear receptor domain-containing protein</fullName>
    </submittedName>
</protein>
<evidence type="ECO:0000313" key="13">
    <source>
        <dbReference type="WBParaSite" id="SSLN_0000958001-mRNA-1"/>
    </source>
</evidence>
<keyword evidence="3" id="KW-0862">Zinc</keyword>
<feature type="region of interest" description="Disordered" evidence="9">
    <location>
        <begin position="227"/>
        <end position="251"/>
    </location>
</feature>
<dbReference type="Gene3D" id="3.30.50.10">
    <property type="entry name" value="Erythroid Transcription Factor GATA-1, subunit A"/>
    <property type="match status" value="1"/>
</dbReference>
<dbReference type="Pfam" id="PF00105">
    <property type="entry name" value="zf-C4"/>
    <property type="match status" value="1"/>
</dbReference>
<evidence type="ECO:0000313" key="12">
    <source>
        <dbReference type="Proteomes" id="UP000275846"/>
    </source>
</evidence>
<dbReference type="PROSITE" id="PS00031">
    <property type="entry name" value="NUCLEAR_REC_DBD_1"/>
    <property type="match status" value="1"/>
</dbReference>
<feature type="region of interest" description="Disordered" evidence="9">
    <location>
        <begin position="283"/>
        <end position="302"/>
    </location>
</feature>
<keyword evidence="1" id="KW-0479">Metal-binding</keyword>
<evidence type="ECO:0000256" key="7">
    <source>
        <dbReference type="ARBA" id="ARBA00023170"/>
    </source>
</evidence>
<feature type="domain" description="Nuclear receptor" evidence="10">
    <location>
        <begin position="309"/>
        <end position="338"/>
    </location>
</feature>
<dbReference type="InterPro" id="IPR013088">
    <property type="entry name" value="Znf_NHR/GATA"/>
</dbReference>
<reference evidence="11 12" key="2">
    <citation type="submission" date="2018-11" db="EMBL/GenBank/DDBJ databases">
        <authorList>
            <consortium name="Pathogen Informatics"/>
        </authorList>
    </citation>
    <scope>NUCLEOTIDE SEQUENCE [LARGE SCALE GENOMIC DNA]</scope>
    <source>
        <strain evidence="11 12">NST_G2</strain>
    </source>
</reference>
<evidence type="ECO:0000256" key="5">
    <source>
        <dbReference type="ARBA" id="ARBA00023125"/>
    </source>
</evidence>
<dbReference type="PANTHER" id="PTHR24082">
    <property type="entry name" value="NUCLEAR HORMONE RECEPTOR"/>
    <property type="match status" value="1"/>
</dbReference>
<evidence type="ECO:0000256" key="2">
    <source>
        <dbReference type="ARBA" id="ARBA00022771"/>
    </source>
</evidence>
<dbReference type="EMBL" id="UYSU01035118">
    <property type="protein sequence ID" value="VDL95616.1"/>
    <property type="molecule type" value="Genomic_DNA"/>
</dbReference>
<reference evidence="13" key="1">
    <citation type="submission" date="2016-06" db="UniProtKB">
        <authorList>
            <consortium name="WormBaseParasite"/>
        </authorList>
    </citation>
    <scope>IDENTIFICATION</scope>
</reference>
<keyword evidence="8" id="KW-0539">Nucleus</keyword>
<evidence type="ECO:0000256" key="3">
    <source>
        <dbReference type="ARBA" id="ARBA00022833"/>
    </source>
</evidence>